<accession>A0A183J459</accession>
<evidence type="ECO:0000313" key="3">
    <source>
        <dbReference type="Proteomes" id="UP000270296"/>
    </source>
</evidence>
<keyword evidence="1" id="KW-0472">Membrane</keyword>
<proteinExistence type="predicted"/>
<evidence type="ECO:0000256" key="1">
    <source>
        <dbReference type="SAM" id="Phobius"/>
    </source>
</evidence>
<reference evidence="2 3" key="2">
    <citation type="submission" date="2018-11" db="EMBL/GenBank/DDBJ databases">
        <authorList>
            <consortium name="Pathogen Informatics"/>
        </authorList>
    </citation>
    <scope>NUCLEOTIDE SEQUENCE [LARGE SCALE GENOMIC DNA]</scope>
</reference>
<sequence>MQKLRAAPVKLNFCSSQFFALTFSFVGLILGPYILHKVDKAVGLNELNKKGKKMLKEYRKRPGGKKQIHADYHYMKHQLEKQWENSAHSAS</sequence>
<dbReference type="AlphaFoldDB" id="A0A183J459"/>
<evidence type="ECO:0000313" key="4">
    <source>
        <dbReference type="WBParaSite" id="SBAD_0001102701-mRNA-1"/>
    </source>
</evidence>
<gene>
    <name evidence="2" type="ORF">SBAD_LOCUS10657</name>
</gene>
<dbReference type="WBParaSite" id="SBAD_0001102701-mRNA-1">
    <property type="protein sequence ID" value="SBAD_0001102701-mRNA-1"/>
    <property type="gene ID" value="SBAD_0001102701"/>
</dbReference>
<evidence type="ECO:0000313" key="2">
    <source>
        <dbReference type="EMBL" id="VDP33597.1"/>
    </source>
</evidence>
<keyword evidence="3" id="KW-1185">Reference proteome</keyword>
<feature type="transmembrane region" description="Helical" evidence="1">
    <location>
        <begin position="18"/>
        <end position="35"/>
    </location>
</feature>
<reference evidence="4" key="1">
    <citation type="submission" date="2016-06" db="UniProtKB">
        <authorList>
            <consortium name="WormBaseParasite"/>
        </authorList>
    </citation>
    <scope>IDENTIFICATION</scope>
</reference>
<name>A0A183J459_9BILA</name>
<dbReference type="Proteomes" id="UP000270296">
    <property type="component" value="Unassembled WGS sequence"/>
</dbReference>
<keyword evidence="1" id="KW-1133">Transmembrane helix</keyword>
<protein>
    <submittedName>
        <fullName evidence="2 4">Uncharacterized protein</fullName>
    </submittedName>
</protein>
<keyword evidence="1" id="KW-0812">Transmembrane</keyword>
<dbReference type="EMBL" id="UZAM01014378">
    <property type="protein sequence ID" value="VDP33597.1"/>
    <property type="molecule type" value="Genomic_DNA"/>
</dbReference>
<organism evidence="4">
    <name type="scientific">Soboliphyme baturini</name>
    <dbReference type="NCBI Taxonomy" id="241478"/>
    <lineage>
        <taxon>Eukaryota</taxon>
        <taxon>Metazoa</taxon>
        <taxon>Ecdysozoa</taxon>
        <taxon>Nematoda</taxon>
        <taxon>Enoplea</taxon>
        <taxon>Dorylaimia</taxon>
        <taxon>Dioctophymatida</taxon>
        <taxon>Dioctophymatoidea</taxon>
        <taxon>Soboliphymatidae</taxon>
        <taxon>Soboliphyme</taxon>
    </lineage>
</organism>